<proteinExistence type="predicted"/>
<accession>A0A164LC99</accession>
<evidence type="ECO:0000313" key="1">
    <source>
        <dbReference type="EMBL" id="KZM72249.1"/>
    </source>
</evidence>
<dbReference type="AlphaFoldDB" id="A0A164LC99"/>
<dbReference type="EMBL" id="LWGR01000009">
    <property type="protein sequence ID" value="KZM72249.1"/>
    <property type="molecule type" value="Genomic_DNA"/>
</dbReference>
<evidence type="ECO:0000313" key="2">
    <source>
        <dbReference type="Proteomes" id="UP000076512"/>
    </source>
</evidence>
<keyword evidence="2" id="KW-1185">Reference proteome</keyword>
<reference evidence="1 2" key="1">
    <citation type="submission" date="2016-04" db="EMBL/GenBank/DDBJ databases">
        <authorList>
            <person name="Evans L.H."/>
            <person name="Alamgir A."/>
            <person name="Owens N."/>
            <person name="Weber N.D."/>
            <person name="Virtaneva K."/>
            <person name="Barbian K."/>
            <person name="Babar A."/>
            <person name="Rosenke K."/>
        </authorList>
    </citation>
    <scope>NUCLEOTIDE SEQUENCE [LARGE SCALE GENOMIC DNA]</scope>
    <source>
        <strain evidence="1 2">IFM 0406</strain>
    </source>
</reference>
<dbReference type="STRING" id="455432.AWN90_36860"/>
<dbReference type="Proteomes" id="UP000076512">
    <property type="component" value="Unassembled WGS sequence"/>
</dbReference>
<sequence>MVTTKTMQVTVKATAEIEEIWTVKVPADWDGDPEELLELLGKGKNFEFISDRVVGDERNREVIGIEAISTEAEE</sequence>
<comment type="caution">
    <text evidence="1">The sequence shown here is derived from an EMBL/GenBank/DDBJ whole genome shotgun (WGS) entry which is preliminary data.</text>
</comment>
<protein>
    <submittedName>
        <fullName evidence="1">Uncharacterized protein</fullName>
    </submittedName>
</protein>
<gene>
    <name evidence="1" type="ORF">AWN90_36860</name>
</gene>
<organism evidence="1 2">
    <name type="scientific">Nocardia terpenica</name>
    <dbReference type="NCBI Taxonomy" id="455432"/>
    <lineage>
        <taxon>Bacteria</taxon>
        <taxon>Bacillati</taxon>
        <taxon>Actinomycetota</taxon>
        <taxon>Actinomycetes</taxon>
        <taxon>Mycobacteriales</taxon>
        <taxon>Nocardiaceae</taxon>
        <taxon>Nocardia</taxon>
    </lineage>
</organism>
<name>A0A164LC99_9NOCA</name>